<dbReference type="EMBL" id="DOYJ01000088">
    <property type="protein sequence ID" value="HCB75090.1"/>
    <property type="molecule type" value="Genomic_DNA"/>
</dbReference>
<name>A0A3D0W8U3_9SPHN</name>
<dbReference type="GO" id="GO:0061504">
    <property type="term" value="P:cyclic threonylcarbamoyladenosine biosynthetic process"/>
    <property type="evidence" value="ECO:0007669"/>
    <property type="project" value="TreeGrafter"/>
</dbReference>
<dbReference type="PANTHER" id="PTHR43267">
    <property type="entry name" value="TRNA THREONYLCARBAMOYLADENOSINE DEHYDRATASE"/>
    <property type="match status" value="1"/>
</dbReference>
<reference evidence="2 3" key="1">
    <citation type="journal article" date="2018" name="Nat. Biotechnol.">
        <title>A standardized bacterial taxonomy based on genome phylogeny substantially revises the tree of life.</title>
        <authorList>
            <person name="Parks D.H."/>
            <person name="Chuvochina M."/>
            <person name="Waite D.W."/>
            <person name="Rinke C."/>
            <person name="Skarshewski A."/>
            <person name="Chaumeil P.A."/>
            <person name="Hugenholtz P."/>
        </authorList>
    </citation>
    <scope>NUCLEOTIDE SEQUENCE [LARGE SCALE GENOMIC DNA]</scope>
    <source>
        <strain evidence="2">UBA9015</strain>
    </source>
</reference>
<feature type="domain" description="THIF-type NAD/FAD binding fold" evidence="1">
    <location>
        <begin position="295"/>
        <end position="404"/>
    </location>
</feature>
<dbReference type="AlphaFoldDB" id="A0A3D0W8U3"/>
<dbReference type="InterPro" id="IPR000594">
    <property type="entry name" value="ThiF_NAD_FAD-bd"/>
</dbReference>
<dbReference type="Pfam" id="PF00899">
    <property type="entry name" value="ThiF"/>
    <property type="match status" value="1"/>
</dbReference>
<dbReference type="Proteomes" id="UP000262699">
    <property type="component" value="Unassembled WGS sequence"/>
</dbReference>
<evidence type="ECO:0000259" key="1">
    <source>
        <dbReference type="Pfam" id="PF00899"/>
    </source>
</evidence>
<dbReference type="InterPro" id="IPR016135">
    <property type="entry name" value="UBQ-conjugating_enzyme/RWD"/>
</dbReference>
<dbReference type="SUPFAM" id="SSF69572">
    <property type="entry name" value="Activating enzymes of the ubiquitin-like proteins"/>
    <property type="match status" value="1"/>
</dbReference>
<dbReference type="GO" id="GO:0008641">
    <property type="term" value="F:ubiquitin-like modifier activating enzyme activity"/>
    <property type="evidence" value="ECO:0007669"/>
    <property type="project" value="InterPro"/>
</dbReference>
<dbReference type="Gene3D" id="3.40.50.720">
    <property type="entry name" value="NAD(P)-binding Rossmann-like Domain"/>
    <property type="match status" value="1"/>
</dbReference>
<sequence length="411" mass="44737">MIWWASQPSRARSERRAIADLQERSDWLRDVTWRLTPEARLCADFDLVRLGEAVPLTLTYPGFFPDMPPQITPRDGARLTGHQWGAGGELCLEYRPDNWDPSVTGAMMMESAHRLLTGERPAPGEYASVASAHRMTVGQSTRGSLNRLLIPADLAATISRLALHQPVEFEAAEHSATGHWLAFPRRLGSAELPIWTGAEIFPGLTERRGFAVRLVAAFGGRVLPTFEFFDAVVRSTEREDLIARLDSATEEFTMLVECDGAIFMMSLAPGTGKRYVFDYASVALPEDAPRLPAEYGRLARASVAIVGCGSVGSKVAASLARAGVGRFVLVDGDLVFPGNVVRNDLDWRAVGLNKPDAVSKRIKSILPSAMVSRRRLLLGGQESSASTESALEEIGGCDVIVDATADPQVYN</sequence>
<evidence type="ECO:0000313" key="2">
    <source>
        <dbReference type="EMBL" id="HCB75090.1"/>
    </source>
</evidence>
<protein>
    <recommendedName>
        <fullName evidence="1">THIF-type NAD/FAD binding fold domain-containing protein</fullName>
    </recommendedName>
</protein>
<proteinExistence type="predicted"/>
<dbReference type="SUPFAM" id="SSF54495">
    <property type="entry name" value="UBC-like"/>
    <property type="match status" value="1"/>
</dbReference>
<dbReference type="InterPro" id="IPR045886">
    <property type="entry name" value="ThiF/MoeB/HesA"/>
</dbReference>
<accession>A0A3D0W8U3</accession>
<dbReference type="GO" id="GO:0061503">
    <property type="term" value="F:tRNA threonylcarbamoyladenosine dehydratase"/>
    <property type="evidence" value="ECO:0007669"/>
    <property type="project" value="TreeGrafter"/>
</dbReference>
<comment type="caution">
    <text evidence="2">The sequence shown here is derived from an EMBL/GenBank/DDBJ whole genome shotgun (WGS) entry which is preliminary data.</text>
</comment>
<evidence type="ECO:0000313" key="3">
    <source>
        <dbReference type="Proteomes" id="UP000262699"/>
    </source>
</evidence>
<gene>
    <name evidence="2" type="ORF">DEP91_02790</name>
</gene>
<dbReference type="PANTHER" id="PTHR43267:SF1">
    <property type="entry name" value="TRNA THREONYLCARBAMOYLADENOSINE DEHYDRATASE"/>
    <property type="match status" value="1"/>
</dbReference>
<dbReference type="InterPro" id="IPR035985">
    <property type="entry name" value="Ubiquitin-activating_enz"/>
</dbReference>
<feature type="non-terminal residue" evidence="2">
    <location>
        <position position="411"/>
    </location>
</feature>
<organism evidence="2 3">
    <name type="scientific">Sphingomonas bacterium</name>
    <dbReference type="NCBI Taxonomy" id="1895847"/>
    <lineage>
        <taxon>Bacteria</taxon>
        <taxon>Pseudomonadati</taxon>
        <taxon>Pseudomonadota</taxon>
        <taxon>Alphaproteobacteria</taxon>
        <taxon>Sphingomonadales</taxon>
        <taxon>Sphingomonadaceae</taxon>
        <taxon>Sphingomonas</taxon>
    </lineage>
</organism>